<dbReference type="EMBL" id="KE343797">
    <property type="protein sequence ID" value="EXB41581.1"/>
    <property type="molecule type" value="Genomic_DNA"/>
</dbReference>
<feature type="domain" description="F-box" evidence="2">
    <location>
        <begin position="1"/>
        <end position="43"/>
    </location>
</feature>
<evidence type="ECO:0000313" key="3">
    <source>
        <dbReference type="EMBL" id="EXB41581.1"/>
    </source>
</evidence>
<dbReference type="Pfam" id="PF00646">
    <property type="entry name" value="F-box"/>
    <property type="match status" value="1"/>
</dbReference>
<organism evidence="3 4">
    <name type="scientific">Morus notabilis</name>
    <dbReference type="NCBI Taxonomy" id="981085"/>
    <lineage>
        <taxon>Eukaryota</taxon>
        <taxon>Viridiplantae</taxon>
        <taxon>Streptophyta</taxon>
        <taxon>Embryophyta</taxon>
        <taxon>Tracheophyta</taxon>
        <taxon>Spermatophyta</taxon>
        <taxon>Magnoliopsida</taxon>
        <taxon>eudicotyledons</taxon>
        <taxon>Gunneridae</taxon>
        <taxon>Pentapetalae</taxon>
        <taxon>rosids</taxon>
        <taxon>fabids</taxon>
        <taxon>Rosales</taxon>
        <taxon>Moraceae</taxon>
        <taxon>Moreae</taxon>
        <taxon>Morus</taxon>
    </lineage>
</organism>
<dbReference type="PANTHER" id="PTHR31672:SF13">
    <property type="entry name" value="F-BOX PROTEIN CPR30-LIKE"/>
    <property type="match status" value="1"/>
</dbReference>
<evidence type="ECO:0000259" key="2">
    <source>
        <dbReference type="PROSITE" id="PS50181"/>
    </source>
</evidence>
<evidence type="ECO:0000313" key="4">
    <source>
        <dbReference type="Proteomes" id="UP000030645"/>
    </source>
</evidence>
<evidence type="ECO:0000256" key="1">
    <source>
        <dbReference type="SAM" id="MobiDB-lite"/>
    </source>
</evidence>
<dbReference type="STRING" id="981085.W9R8S7"/>
<dbReference type="InterPro" id="IPR011043">
    <property type="entry name" value="Gal_Oxase/kelch_b-propeller"/>
</dbReference>
<dbReference type="SUPFAM" id="SSF81383">
    <property type="entry name" value="F-box domain"/>
    <property type="match status" value="1"/>
</dbReference>
<dbReference type="InterPro" id="IPR001810">
    <property type="entry name" value="F-box_dom"/>
</dbReference>
<dbReference type="PROSITE" id="PS50181">
    <property type="entry name" value="FBOX"/>
    <property type="match status" value="1"/>
</dbReference>
<dbReference type="CDD" id="cd22157">
    <property type="entry name" value="F-box_AtFBW1-like"/>
    <property type="match status" value="1"/>
</dbReference>
<dbReference type="SUPFAM" id="SSF50965">
    <property type="entry name" value="Galactose oxidase, central domain"/>
    <property type="match status" value="1"/>
</dbReference>
<sequence>MATLPWDIIVDVLSRLSVKDLLRYKSVSKPWCSLIDGQDFIKMHLKNSMETGSNLGVVLRDCDLHWVDLESLDSAVKLQHPIGGDRHGTEVLGSCHGLLVLLNINDVVALWNPSTRRYRKIPISNIEFPDGILPCFQFIVYGFGYDPVSNDYKLVRMVQFFGNVGEDSFDSEVKVYSAKSNTWKRIRDFPYYLRYKHGFGVLSNNALHWVVSRKPLSDVSNLVFAVDLVTEEYREVPLPEFEGESFHMNVEVLGGSLCLLCNYVSDDPNADWGSGSDHVDMWMMKEYGVRESWTKFCTVVPSDGIGPFNYVLPIAYLKSGNQVLMNKNGEKFVVYDLESKKAWDKKISGVPHHLETCLCVGSLVRLDGDNEPFGWKLGGEDKKKKKKKKKKNKKKKNKKQSKKKQR</sequence>
<accession>W9R8S7</accession>
<dbReference type="Pfam" id="PF07734">
    <property type="entry name" value="FBA_1"/>
    <property type="match status" value="1"/>
</dbReference>
<dbReference type="SMART" id="SM00256">
    <property type="entry name" value="FBOX"/>
    <property type="match status" value="1"/>
</dbReference>
<reference evidence="4" key="1">
    <citation type="submission" date="2013-01" db="EMBL/GenBank/DDBJ databases">
        <title>Draft Genome Sequence of a Mulberry Tree, Morus notabilis C.K. Schneid.</title>
        <authorList>
            <person name="He N."/>
            <person name="Zhao S."/>
        </authorList>
    </citation>
    <scope>NUCLEOTIDE SEQUENCE</scope>
</reference>
<protein>
    <submittedName>
        <fullName evidence="3">F-box protein</fullName>
    </submittedName>
</protein>
<name>W9R8S7_9ROSA</name>
<dbReference type="eggNOG" id="ENOG502QVMN">
    <property type="taxonomic scope" value="Eukaryota"/>
</dbReference>
<proteinExistence type="predicted"/>
<dbReference type="Gene3D" id="1.20.1280.50">
    <property type="match status" value="1"/>
</dbReference>
<dbReference type="KEGG" id="mnt:21396825"/>
<dbReference type="NCBIfam" id="TIGR01640">
    <property type="entry name" value="F_box_assoc_1"/>
    <property type="match status" value="1"/>
</dbReference>
<gene>
    <name evidence="3" type="ORF">L484_013658</name>
</gene>
<dbReference type="InterPro" id="IPR017451">
    <property type="entry name" value="F-box-assoc_interact_dom"/>
</dbReference>
<dbReference type="InterPro" id="IPR036047">
    <property type="entry name" value="F-box-like_dom_sf"/>
</dbReference>
<dbReference type="Proteomes" id="UP000030645">
    <property type="component" value="Unassembled WGS sequence"/>
</dbReference>
<dbReference type="AlphaFoldDB" id="W9R8S7"/>
<dbReference type="PANTHER" id="PTHR31672">
    <property type="entry name" value="BNACNNG10540D PROTEIN"/>
    <property type="match status" value="1"/>
</dbReference>
<feature type="region of interest" description="Disordered" evidence="1">
    <location>
        <begin position="370"/>
        <end position="406"/>
    </location>
</feature>
<dbReference type="InterPro" id="IPR006527">
    <property type="entry name" value="F-box-assoc_dom_typ1"/>
</dbReference>
<feature type="compositionally biased region" description="Basic residues" evidence="1">
    <location>
        <begin position="383"/>
        <end position="406"/>
    </location>
</feature>
<keyword evidence="4" id="KW-1185">Reference proteome</keyword>
<dbReference type="OrthoDB" id="1193684at2759"/>
<dbReference type="InterPro" id="IPR050796">
    <property type="entry name" value="SCF_F-box_component"/>
</dbReference>